<name>A0ABP0JRP1_9DINO</name>
<evidence type="ECO:0000313" key="4">
    <source>
        <dbReference type="Proteomes" id="UP001642464"/>
    </source>
</evidence>
<dbReference type="Proteomes" id="UP001642464">
    <property type="component" value="Unassembled WGS sequence"/>
</dbReference>
<dbReference type="InterPro" id="IPR050870">
    <property type="entry name" value="FAST_kinase"/>
</dbReference>
<evidence type="ECO:0000259" key="2">
    <source>
        <dbReference type="Pfam" id="PF26188"/>
    </source>
</evidence>
<accession>A0ABP0JRP1</accession>
<dbReference type="Pfam" id="PF26188">
    <property type="entry name" value="RESC6"/>
    <property type="match status" value="1"/>
</dbReference>
<keyword evidence="4" id="KW-1185">Reference proteome</keyword>
<feature type="compositionally biased region" description="Basic and acidic residues" evidence="1">
    <location>
        <begin position="26"/>
        <end position="43"/>
    </location>
</feature>
<feature type="domain" description="RNA-editing substrate-binding complex 6 protein" evidence="2">
    <location>
        <begin position="717"/>
        <end position="1002"/>
    </location>
</feature>
<reference evidence="3 4" key="1">
    <citation type="submission" date="2024-02" db="EMBL/GenBank/DDBJ databases">
        <authorList>
            <person name="Chen Y."/>
            <person name="Shah S."/>
            <person name="Dougan E. K."/>
            <person name="Thang M."/>
            <person name="Chan C."/>
        </authorList>
    </citation>
    <scope>NUCLEOTIDE SEQUENCE [LARGE SCALE GENOMIC DNA]</scope>
</reference>
<dbReference type="PANTHER" id="PTHR21228">
    <property type="entry name" value="FAST LEU-RICH DOMAIN-CONTAINING"/>
    <property type="match status" value="1"/>
</dbReference>
<feature type="region of interest" description="Disordered" evidence="1">
    <location>
        <begin position="26"/>
        <end position="56"/>
    </location>
</feature>
<comment type="caution">
    <text evidence="3">The sequence shown here is derived from an EMBL/GenBank/DDBJ whole genome shotgun (WGS) entry which is preliminary data.</text>
</comment>
<sequence length="1237" mass="137304">MAGMEQVVAELHGFTRVCAQTLQKLGDKEKEKDGSKADPRTLLKPEVWSPGTVDEEQPTWPEWSFIEEEFMNDLEHVEKDLEQDLKLSDYKEEVQKRAKKLYAYLVSFGFVGSSSKTRQRELGIIQALVAFPQFEKGKILEGIMKYEKLVGEYEREFEDSNGHALLSGAAATAAYEQSTAAWSSAKILERNQIATEQLNVGNVDTKFSKLKGMIREIMEEMVEGNLLDLPRGLHRLRQVQHRAATLLTEALESFTEGFQMVVTEEDMVERFDPTKTDMDDYWTMEDDSAHKIDLIDDKMDYNDLFENVDFIALKTSKVETFEIQAICELDLNYNAVLDLGADVSGAHEHGRDGRGQEKREDKELQETEDVAGPARSSKTSVADPEMPSLPRRGHSGLVSQAAAAAAASGSTTSYCSPALWLGSDRLSQSSAQISRTGKLIPAPKRSQRPKKLVGDTLEVTYQERLTGFGPDQMHELVELIESKHTQFSALSLCTALHRLASNPACTLQLERFSGLVSTLEAELRTRPDRFRAQSIANSCWAVAKLYWKKSGLLEALLETAVSRIEEFKGQELSLLLWSMATGSSKTSHVEDAANASVCEFLRRGSSAFDAQSTATVAYAAGALVLSHEPLWEVLGTGSATRVSEFSDRQLANLLWGFATVSYTDCEVVFQRVASDAPIATLAPIDLSLVAWSLAKVSHKDKHFYDQVADAIVAKQAEWRHSDTRNIATLLYSLALSEQAISHDSAFRELATAVCSRASEFSVQGLTNAVWAYATACYTEELWFRIVAKEVSLRKKDEFEPLDVANTLWAFAAVLHHDNVISFLTSLGKGMIWQMSGQNVAIAVWSLASLELRGESFFHQAADPFVQRLSECKAQELNNMLWAYATACVRLPWLFLKSANHALTLGLTEFKTHELSIMLWAHGTAGVCNHTFFNEVVDEILGGRGIESCAPREIANAAWAYSTIIGRCHLPWMTAVAAYSQNHIREFDMQGIGNVLWSFANVAIHSERLLRVACEETSRRCASGHRDEAAHNVAQVLSAVQATGVTGLAEIELCKAAIDLFLEKGFGNVGAREFLILGNAALSFADQLEAGWKNLTSVLERHVFDPLAEAILHGDWSSVETCISQLDIDHLGAGFTADFLRRIGISSVQVYPRHEAGGWVEEAVHACALERERAIQAGIEEDAPVEQQKLVRQLDKVNKRDIVAWVRFQVSSSVGEHKELGRAFGCFNFIWLMPMVGR</sequence>
<dbReference type="PANTHER" id="PTHR21228:SF40">
    <property type="entry name" value="LD45607P"/>
    <property type="match status" value="1"/>
</dbReference>
<evidence type="ECO:0000313" key="3">
    <source>
        <dbReference type="EMBL" id="CAK9017072.1"/>
    </source>
</evidence>
<organism evidence="3 4">
    <name type="scientific">Durusdinium trenchii</name>
    <dbReference type="NCBI Taxonomy" id="1381693"/>
    <lineage>
        <taxon>Eukaryota</taxon>
        <taxon>Sar</taxon>
        <taxon>Alveolata</taxon>
        <taxon>Dinophyceae</taxon>
        <taxon>Suessiales</taxon>
        <taxon>Symbiodiniaceae</taxon>
        <taxon>Durusdinium</taxon>
    </lineage>
</organism>
<protein>
    <submittedName>
        <fullName evidence="3">CMP/dCMP-type deaminase domain-containing protein</fullName>
    </submittedName>
</protein>
<dbReference type="EMBL" id="CAXAMM010008336">
    <property type="protein sequence ID" value="CAK9017072.1"/>
    <property type="molecule type" value="Genomic_DNA"/>
</dbReference>
<proteinExistence type="predicted"/>
<gene>
    <name evidence="3" type="ORF">SCF082_LOCUS13464</name>
</gene>
<feature type="compositionally biased region" description="Basic and acidic residues" evidence="1">
    <location>
        <begin position="345"/>
        <end position="365"/>
    </location>
</feature>
<feature type="region of interest" description="Disordered" evidence="1">
    <location>
        <begin position="345"/>
        <end position="397"/>
    </location>
</feature>
<dbReference type="InterPro" id="IPR058917">
    <property type="entry name" value="RESC6_dom"/>
</dbReference>
<evidence type="ECO:0000256" key="1">
    <source>
        <dbReference type="SAM" id="MobiDB-lite"/>
    </source>
</evidence>